<dbReference type="Gene3D" id="1.20.1250.20">
    <property type="entry name" value="MFS general substrate transporter like domains"/>
    <property type="match status" value="1"/>
</dbReference>
<feature type="transmembrane region" description="Helical" evidence="6">
    <location>
        <begin position="210"/>
        <end position="229"/>
    </location>
</feature>
<feature type="domain" description="Major facilitator superfamily (MFS) profile" evidence="7">
    <location>
        <begin position="112"/>
        <end position="602"/>
    </location>
</feature>
<keyword evidence="9" id="KW-1185">Reference proteome</keyword>
<proteinExistence type="predicted"/>
<dbReference type="AlphaFoldDB" id="A0A8E2EFV7"/>
<feature type="compositionally biased region" description="Basic and acidic residues" evidence="5">
    <location>
        <begin position="16"/>
        <end position="29"/>
    </location>
</feature>
<feature type="region of interest" description="Disordered" evidence="5">
    <location>
        <begin position="563"/>
        <end position="602"/>
    </location>
</feature>
<dbReference type="OrthoDB" id="3365399at2759"/>
<dbReference type="PANTHER" id="PTHR23502:SF12">
    <property type="entry name" value="MULTIDRUG TRANSPORTER, PUTATIVE (AFU_ORTHOLOGUE AFUA_1G06440)-RELATED"/>
    <property type="match status" value="1"/>
</dbReference>
<accession>A0A8E2EFV7</accession>
<comment type="subcellular location">
    <subcellularLocation>
        <location evidence="1">Membrane</location>
        <topology evidence="1">Multi-pass membrane protein</topology>
    </subcellularLocation>
</comment>
<dbReference type="PANTHER" id="PTHR23502">
    <property type="entry name" value="MAJOR FACILITATOR SUPERFAMILY"/>
    <property type="match status" value="1"/>
</dbReference>
<feature type="transmembrane region" description="Helical" evidence="6">
    <location>
        <begin position="426"/>
        <end position="446"/>
    </location>
</feature>
<dbReference type="EMBL" id="KV744867">
    <property type="protein sequence ID" value="OCK83166.1"/>
    <property type="molecule type" value="Genomic_DNA"/>
</dbReference>
<dbReference type="InterPro" id="IPR005829">
    <property type="entry name" value="Sugar_transporter_CS"/>
</dbReference>
<dbReference type="InterPro" id="IPR036259">
    <property type="entry name" value="MFS_trans_sf"/>
</dbReference>
<feature type="transmembrane region" description="Helical" evidence="6">
    <location>
        <begin position="185"/>
        <end position="204"/>
    </location>
</feature>
<dbReference type="GO" id="GO:0005886">
    <property type="term" value="C:plasma membrane"/>
    <property type="evidence" value="ECO:0007669"/>
    <property type="project" value="TreeGrafter"/>
</dbReference>
<feature type="transmembrane region" description="Helical" evidence="6">
    <location>
        <begin position="486"/>
        <end position="508"/>
    </location>
</feature>
<feature type="transmembrane region" description="Helical" evidence="6">
    <location>
        <begin position="154"/>
        <end position="173"/>
    </location>
</feature>
<protein>
    <submittedName>
        <fullName evidence="8">MFS general substrate transporter</fullName>
    </submittedName>
</protein>
<keyword evidence="2 6" id="KW-0812">Transmembrane</keyword>
<dbReference type="SUPFAM" id="SSF103473">
    <property type="entry name" value="MFS general substrate transporter"/>
    <property type="match status" value="1"/>
</dbReference>
<evidence type="ECO:0000313" key="8">
    <source>
        <dbReference type="EMBL" id="OCK83166.1"/>
    </source>
</evidence>
<dbReference type="InterPro" id="IPR020846">
    <property type="entry name" value="MFS_dom"/>
</dbReference>
<evidence type="ECO:0000259" key="7">
    <source>
        <dbReference type="PROSITE" id="PS50850"/>
    </source>
</evidence>
<dbReference type="GO" id="GO:0042908">
    <property type="term" value="P:xenobiotic transport"/>
    <property type="evidence" value="ECO:0007669"/>
    <property type="project" value="UniProtKB-ARBA"/>
</dbReference>
<dbReference type="Pfam" id="PF07690">
    <property type="entry name" value="MFS_1"/>
    <property type="match status" value="1"/>
</dbReference>
<dbReference type="PROSITE" id="PS50850">
    <property type="entry name" value="MFS"/>
    <property type="match status" value="1"/>
</dbReference>
<feature type="transmembrane region" description="Helical" evidence="6">
    <location>
        <begin position="385"/>
        <end position="405"/>
    </location>
</feature>
<evidence type="ECO:0000256" key="3">
    <source>
        <dbReference type="ARBA" id="ARBA00022989"/>
    </source>
</evidence>
<dbReference type="PROSITE" id="PS00216">
    <property type="entry name" value="SUGAR_TRANSPORT_1"/>
    <property type="match status" value="1"/>
</dbReference>
<organism evidence="8 9">
    <name type="scientific">Lepidopterella palustris CBS 459.81</name>
    <dbReference type="NCBI Taxonomy" id="1314670"/>
    <lineage>
        <taxon>Eukaryota</taxon>
        <taxon>Fungi</taxon>
        <taxon>Dikarya</taxon>
        <taxon>Ascomycota</taxon>
        <taxon>Pezizomycotina</taxon>
        <taxon>Dothideomycetes</taxon>
        <taxon>Pleosporomycetidae</taxon>
        <taxon>Mytilinidiales</taxon>
        <taxon>Argynnaceae</taxon>
        <taxon>Lepidopterella</taxon>
    </lineage>
</organism>
<evidence type="ECO:0000256" key="5">
    <source>
        <dbReference type="SAM" id="MobiDB-lite"/>
    </source>
</evidence>
<keyword evidence="3 6" id="KW-1133">Transmembrane helix</keyword>
<dbReference type="FunFam" id="1.20.1250.20:FF:000011">
    <property type="entry name" value="MFS multidrug transporter, putative"/>
    <property type="match status" value="1"/>
</dbReference>
<dbReference type="InterPro" id="IPR011701">
    <property type="entry name" value="MFS"/>
</dbReference>
<feature type="transmembrane region" description="Helical" evidence="6">
    <location>
        <begin position="452"/>
        <end position="474"/>
    </location>
</feature>
<reference evidence="8 9" key="1">
    <citation type="journal article" date="2016" name="Nat. Commun.">
        <title>Ectomycorrhizal ecology is imprinted in the genome of the dominant symbiotic fungus Cenococcum geophilum.</title>
        <authorList>
            <consortium name="DOE Joint Genome Institute"/>
            <person name="Peter M."/>
            <person name="Kohler A."/>
            <person name="Ohm R.A."/>
            <person name="Kuo A."/>
            <person name="Krutzmann J."/>
            <person name="Morin E."/>
            <person name="Arend M."/>
            <person name="Barry K.W."/>
            <person name="Binder M."/>
            <person name="Choi C."/>
            <person name="Clum A."/>
            <person name="Copeland A."/>
            <person name="Grisel N."/>
            <person name="Haridas S."/>
            <person name="Kipfer T."/>
            <person name="LaButti K."/>
            <person name="Lindquist E."/>
            <person name="Lipzen A."/>
            <person name="Maire R."/>
            <person name="Meier B."/>
            <person name="Mihaltcheva S."/>
            <person name="Molinier V."/>
            <person name="Murat C."/>
            <person name="Poggeler S."/>
            <person name="Quandt C.A."/>
            <person name="Sperisen C."/>
            <person name="Tritt A."/>
            <person name="Tisserant E."/>
            <person name="Crous P.W."/>
            <person name="Henrissat B."/>
            <person name="Nehls U."/>
            <person name="Egli S."/>
            <person name="Spatafora J.W."/>
            <person name="Grigoriev I.V."/>
            <person name="Martin F.M."/>
        </authorList>
    </citation>
    <scope>NUCLEOTIDE SEQUENCE [LARGE SCALE GENOMIC DNA]</scope>
    <source>
        <strain evidence="8 9">CBS 459.81</strain>
    </source>
</reference>
<dbReference type="GO" id="GO:0022857">
    <property type="term" value="F:transmembrane transporter activity"/>
    <property type="evidence" value="ECO:0007669"/>
    <property type="project" value="InterPro"/>
</dbReference>
<evidence type="ECO:0000256" key="2">
    <source>
        <dbReference type="ARBA" id="ARBA00022692"/>
    </source>
</evidence>
<feature type="transmembrane region" description="Helical" evidence="6">
    <location>
        <begin position="116"/>
        <end position="134"/>
    </location>
</feature>
<feature type="transmembrane region" description="Helical" evidence="6">
    <location>
        <begin position="520"/>
        <end position="540"/>
    </location>
</feature>
<evidence type="ECO:0000256" key="4">
    <source>
        <dbReference type="ARBA" id="ARBA00023136"/>
    </source>
</evidence>
<gene>
    <name evidence="8" type="ORF">K432DRAFT_291619</name>
</gene>
<dbReference type="Proteomes" id="UP000250266">
    <property type="component" value="Unassembled WGS sequence"/>
</dbReference>
<feature type="transmembrane region" description="Helical" evidence="6">
    <location>
        <begin position="349"/>
        <end position="373"/>
    </location>
</feature>
<feature type="compositionally biased region" description="Polar residues" evidence="5">
    <location>
        <begin position="1"/>
        <end position="14"/>
    </location>
</feature>
<feature type="compositionally biased region" description="Low complexity" evidence="5">
    <location>
        <begin position="30"/>
        <end position="51"/>
    </location>
</feature>
<feature type="transmembrane region" description="Helical" evidence="6">
    <location>
        <begin position="241"/>
        <end position="264"/>
    </location>
</feature>
<sequence length="602" mass="66046">MADQKPSANSSLSISPKEKDVDIEIDRKSSLSSTRSSLSISSDSVDSDANSIQQVSSRASRYNADATEKLTPVVTRTSVVTGFSLAPNATSDPCFEIDFEEGDGANPREWTMARKAMITAFTSFSTLTIVMYSTSYSSGIPGIMISFDISNETIAVLGITTYLIGLAFGSIILAPLSEVYGRRPVYIIAMALYTLLIIPCALTPNLEGILITRFFGALAGSVMLANAPGTISDIVNEEYRALAFSAWSIGPMNGPVIGPLIGGFVYEYMGWRWTNWVVMIASGVSFCMMCLIGETYAPAILRTKAARKRKETGNDKWHSRYDEKKKFWPMLRENLTRPVSMAVNEPICVFWNIYIAVIYGILYLCFVAYPIVFSGLRGWSPGITGLSYSGLGIGGLITICSEPLIRRMINAHKMDQVTGKVPPESMVSIVCIAAICIPVGELIFAWTCTPNVHWIVPIIAGIPFGAGNCAVFIYASNYLVHSYGIYAASALAGNAVLRSIVGGCIPLAGPSLYRKLGPHWAGTFLGLLELSLVPIPVVFWRYGHKIRNKSALITRMREDQERLEGKKKRAADMEERVKRREERVAKKEAAKDRGKEKQFLEV</sequence>
<keyword evidence="4 6" id="KW-0472">Membrane</keyword>
<evidence type="ECO:0000256" key="6">
    <source>
        <dbReference type="SAM" id="Phobius"/>
    </source>
</evidence>
<evidence type="ECO:0000256" key="1">
    <source>
        <dbReference type="ARBA" id="ARBA00004141"/>
    </source>
</evidence>
<evidence type="ECO:0000313" key="9">
    <source>
        <dbReference type="Proteomes" id="UP000250266"/>
    </source>
</evidence>
<dbReference type="GO" id="GO:0140115">
    <property type="term" value="P:export across plasma membrane"/>
    <property type="evidence" value="ECO:0007669"/>
    <property type="project" value="UniProtKB-ARBA"/>
</dbReference>
<feature type="transmembrane region" description="Helical" evidence="6">
    <location>
        <begin position="276"/>
        <end position="301"/>
    </location>
</feature>
<feature type="region of interest" description="Disordered" evidence="5">
    <location>
        <begin position="1"/>
        <end position="58"/>
    </location>
</feature>
<name>A0A8E2EFV7_9PEZI</name>
<dbReference type="CDD" id="cd17323">
    <property type="entry name" value="MFS_Tpo1_MDR_like"/>
    <property type="match status" value="1"/>
</dbReference>